<evidence type="ECO:0000313" key="2">
    <source>
        <dbReference type="Proteomes" id="UP000784294"/>
    </source>
</evidence>
<dbReference type="Proteomes" id="UP000784294">
    <property type="component" value="Unassembled WGS sequence"/>
</dbReference>
<gene>
    <name evidence="1" type="ORF">PXEA_LOCUS21057</name>
</gene>
<organism evidence="1 2">
    <name type="scientific">Protopolystoma xenopodis</name>
    <dbReference type="NCBI Taxonomy" id="117903"/>
    <lineage>
        <taxon>Eukaryota</taxon>
        <taxon>Metazoa</taxon>
        <taxon>Spiralia</taxon>
        <taxon>Lophotrochozoa</taxon>
        <taxon>Platyhelminthes</taxon>
        <taxon>Monogenea</taxon>
        <taxon>Polyopisthocotylea</taxon>
        <taxon>Polystomatidea</taxon>
        <taxon>Polystomatidae</taxon>
        <taxon>Protopolystoma</taxon>
    </lineage>
</organism>
<accession>A0A3S5BKF9</accession>
<protein>
    <submittedName>
        <fullName evidence="1">Uncharacterized protein</fullName>
    </submittedName>
</protein>
<evidence type="ECO:0000313" key="1">
    <source>
        <dbReference type="EMBL" id="VEL27617.1"/>
    </source>
</evidence>
<comment type="caution">
    <text evidence="1">The sequence shown here is derived from an EMBL/GenBank/DDBJ whole genome shotgun (WGS) entry which is preliminary data.</text>
</comment>
<sequence length="87" mass="9650">MLISLFCLPRSLSELSLHHKSSRVAAKRVCFQPPYPLSILVQLLCSCPDWKGLGFLSGCHANKTGFFEKTNSCATRSNKTARSQSTF</sequence>
<dbReference type="AlphaFoldDB" id="A0A3S5BKF9"/>
<proteinExistence type="predicted"/>
<reference evidence="1" key="1">
    <citation type="submission" date="2018-11" db="EMBL/GenBank/DDBJ databases">
        <authorList>
            <consortium name="Pathogen Informatics"/>
        </authorList>
    </citation>
    <scope>NUCLEOTIDE SEQUENCE</scope>
</reference>
<name>A0A3S5BKF9_9PLAT</name>
<keyword evidence="2" id="KW-1185">Reference proteome</keyword>
<dbReference type="EMBL" id="CAAALY010088497">
    <property type="protein sequence ID" value="VEL27617.1"/>
    <property type="molecule type" value="Genomic_DNA"/>
</dbReference>